<proteinExistence type="predicted"/>
<name>A0A2S9MTG5_9BURK</name>
<evidence type="ECO:0000313" key="2">
    <source>
        <dbReference type="EMBL" id="PRF53541.1"/>
    </source>
</evidence>
<dbReference type="Proteomes" id="UP000238982">
    <property type="component" value="Unassembled WGS sequence"/>
</dbReference>
<organism evidence="2 3">
    <name type="scientific">Burkholderia multivorans</name>
    <dbReference type="NCBI Taxonomy" id="87883"/>
    <lineage>
        <taxon>Bacteria</taxon>
        <taxon>Pseudomonadati</taxon>
        <taxon>Pseudomonadota</taxon>
        <taxon>Betaproteobacteria</taxon>
        <taxon>Burkholderiales</taxon>
        <taxon>Burkholderiaceae</taxon>
        <taxon>Burkholderia</taxon>
        <taxon>Burkholderia cepacia complex</taxon>
    </lineage>
</organism>
<evidence type="ECO:0000256" key="1">
    <source>
        <dbReference type="SAM" id="MobiDB-lite"/>
    </source>
</evidence>
<dbReference type="AlphaFoldDB" id="A0A2S9MTG5"/>
<keyword evidence="2" id="KW-0762">Sugar transport</keyword>
<dbReference type="EMBL" id="PVGH01000115">
    <property type="protein sequence ID" value="PRF53541.1"/>
    <property type="molecule type" value="Genomic_DNA"/>
</dbReference>
<comment type="caution">
    <text evidence="2">The sequence shown here is derived from an EMBL/GenBank/DDBJ whole genome shotgun (WGS) entry which is preliminary data.</text>
</comment>
<reference evidence="2 3" key="1">
    <citation type="submission" date="2018-03" db="EMBL/GenBank/DDBJ databases">
        <authorList>
            <person name="Keele B.F."/>
        </authorList>
    </citation>
    <scope>NUCLEOTIDE SEQUENCE [LARGE SCALE GENOMIC DNA]</scope>
    <source>
        <strain evidence="2 3">AU19729</strain>
    </source>
</reference>
<accession>A0A2S9MTG5</accession>
<protein>
    <submittedName>
        <fullName evidence="2">Sugar transporter</fullName>
    </submittedName>
</protein>
<gene>
    <name evidence="2" type="ORF">C6Q15_30295</name>
</gene>
<keyword evidence="2" id="KW-0813">Transport</keyword>
<feature type="region of interest" description="Disordered" evidence="1">
    <location>
        <begin position="16"/>
        <end position="46"/>
    </location>
</feature>
<sequence>MPTGYFSVAQITNPENNRQLPCFKPDTPVERAPAAGAHGAARDSTGKHAAAPIRIVSISRDVRRLSVMKFLLKTIFRTD</sequence>
<dbReference type="RefSeq" id="WP_080512360.1">
    <property type="nucleotide sequence ID" value="NZ_CADFGT010000006.1"/>
</dbReference>
<evidence type="ECO:0000313" key="3">
    <source>
        <dbReference type="Proteomes" id="UP000238982"/>
    </source>
</evidence>